<dbReference type="InterPro" id="IPR042099">
    <property type="entry name" value="ANL_N_sf"/>
</dbReference>
<evidence type="ECO:0000256" key="2">
    <source>
        <dbReference type="ARBA" id="ARBA00022598"/>
    </source>
</evidence>
<name>A0A6L7GWW1_9ACTN</name>
<comment type="caution">
    <text evidence="5">The sequence shown here is derived from an EMBL/GenBank/DDBJ whole genome shotgun (WGS) entry which is preliminary data.</text>
</comment>
<dbReference type="Pfam" id="PF13193">
    <property type="entry name" value="AMP-binding_C"/>
    <property type="match status" value="1"/>
</dbReference>
<dbReference type="Pfam" id="PF00501">
    <property type="entry name" value="AMP-binding"/>
    <property type="match status" value="1"/>
</dbReference>
<feature type="domain" description="AMP-binding enzyme C-terminal" evidence="4">
    <location>
        <begin position="413"/>
        <end position="486"/>
    </location>
</feature>
<keyword evidence="2" id="KW-0436">Ligase</keyword>
<evidence type="ECO:0000259" key="4">
    <source>
        <dbReference type="Pfam" id="PF13193"/>
    </source>
</evidence>
<comment type="similarity">
    <text evidence="1">Belongs to the ATP-dependent AMP-binding enzyme family.</text>
</comment>
<evidence type="ECO:0000256" key="1">
    <source>
        <dbReference type="ARBA" id="ARBA00006432"/>
    </source>
</evidence>
<dbReference type="PANTHER" id="PTHR43201:SF5">
    <property type="entry name" value="MEDIUM-CHAIN ACYL-COA LIGASE ACSF2, MITOCHONDRIAL"/>
    <property type="match status" value="1"/>
</dbReference>
<proteinExistence type="inferred from homology"/>
<sequence>MTNTDEQPPAGRPGAEPFAPYALLTELAAHRTPDRPALTFQGRTWTYAQLDAVVRNAVATLEHAGITAGMRVLLLMENRPEYLVCQFALARIGAAFACPNPYWTAHEIGHAAATLDAAAAIHSDRHRGTAEGYRIAVDVAAIVLDADTTPPGEPVREQPDPAGELCIPFSSGTTGLPKGVVHTHASLSGGIGILVDQLALTDRDKLQISLPLCHIFGTSMLGAAIAAGAHVTLFERFDFDECLRQLKTGEVTVWPLAGTVAHRLASMPQISRADFPALRYFMWGGSAVPQQLAAAITGKTGVGFLCSYGMTEAFAPVFNPVGEPEQWRLDSPGFPAPGMEIRLGTDDEIELRGPCVARSYTVQPSREEDDPFGPDGWFRTGDIGRIDDDGRVWIVDRRKDMIKVSGFQVAPTEVEAELLRHPSVTDAAVIGEPDDRRGERVVAYVVTSAPAALDEVRATASERLATYKIPDQIIAVDSLPRSDSGKLQRARLRRA</sequence>
<dbReference type="EMBL" id="WMBR01000005">
    <property type="protein sequence ID" value="MXP23511.1"/>
    <property type="molecule type" value="Genomic_DNA"/>
</dbReference>
<feature type="domain" description="AMP-dependent synthetase/ligase" evidence="3">
    <location>
        <begin position="28"/>
        <end position="360"/>
    </location>
</feature>
<dbReference type="PROSITE" id="PS00455">
    <property type="entry name" value="AMP_BINDING"/>
    <property type="match status" value="1"/>
</dbReference>
<accession>A0A6L7GWW1</accession>
<evidence type="ECO:0000259" key="3">
    <source>
        <dbReference type="Pfam" id="PF00501"/>
    </source>
</evidence>
<evidence type="ECO:0000313" key="6">
    <source>
        <dbReference type="Proteomes" id="UP000475545"/>
    </source>
</evidence>
<dbReference type="InterPro" id="IPR025110">
    <property type="entry name" value="AMP-bd_C"/>
</dbReference>
<dbReference type="InterPro" id="IPR045851">
    <property type="entry name" value="AMP-bd_C_sf"/>
</dbReference>
<evidence type="ECO:0000313" key="5">
    <source>
        <dbReference type="EMBL" id="MXP23511.1"/>
    </source>
</evidence>
<keyword evidence="6" id="KW-1185">Reference proteome</keyword>
<dbReference type="Proteomes" id="UP000475545">
    <property type="component" value="Unassembled WGS sequence"/>
</dbReference>
<organism evidence="5 6">
    <name type="scientific">Gordonia mangrovi</name>
    <dbReference type="NCBI Taxonomy" id="2665643"/>
    <lineage>
        <taxon>Bacteria</taxon>
        <taxon>Bacillati</taxon>
        <taxon>Actinomycetota</taxon>
        <taxon>Actinomycetes</taxon>
        <taxon>Mycobacteriales</taxon>
        <taxon>Gordoniaceae</taxon>
        <taxon>Gordonia</taxon>
    </lineage>
</organism>
<dbReference type="SUPFAM" id="SSF56801">
    <property type="entry name" value="Acetyl-CoA synthetase-like"/>
    <property type="match status" value="1"/>
</dbReference>
<protein>
    <submittedName>
        <fullName evidence="5">AMP-binding protein</fullName>
    </submittedName>
</protein>
<dbReference type="InterPro" id="IPR000873">
    <property type="entry name" value="AMP-dep_synth/lig_dom"/>
</dbReference>
<dbReference type="GO" id="GO:0006631">
    <property type="term" value="P:fatty acid metabolic process"/>
    <property type="evidence" value="ECO:0007669"/>
    <property type="project" value="TreeGrafter"/>
</dbReference>
<gene>
    <name evidence="5" type="ORF">GIY30_19405</name>
</gene>
<dbReference type="GO" id="GO:0031956">
    <property type="term" value="F:medium-chain fatty acid-CoA ligase activity"/>
    <property type="evidence" value="ECO:0007669"/>
    <property type="project" value="TreeGrafter"/>
</dbReference>
<dbReference type="RefSeq" id="WP_160903664.1">
    <property type="nucleotide sequence ID" value="NZ_CP102850.1"/>
</dbReference>
<dbReference type="AlphaFoldDB" id="A0A6L7GWW1"/>
<reference evidence="5 6" key="1">
    <citation type="submission" date="2019-11" db="EMBL/GenBank/DDBJ databases">
        <title>Gordonia sp. nov., a novel actinobacterium isolated from mangrove soil in Hainan.</title>
        <authorList>
            <person name="Huang X."/>
            <person name="Xie Y."/>
            <person name="Chu X."/>
            <person name="Xiao K."/>
        </authorList>
    </citation>
    <scope>NUCLEOTIDE SEQUENCE [LARGE SCALE GENOMIC DNA]</scope>
    <source>
        <strain evidence="5 6">HNM0687</strain>
    </source>
</reference>
<dbReference type="InterPro" id="IPR020845">
    <property type="entry name" value="AMP-binding_CS"/>
</dbReference>
<dbReference type="PANTHER" id="PTHR43201">
    <property type="entry name" value="ACYL-COA SYNTHETASE"/>
    <property type="match status" value="1"/>
</dbReference>
<dbReference type="Gene3D" id="3.30.300.30">
    <property type="match status" value="1"/>
</dbReference>
<dbReference type="Gene3D" id="3.40.50.12780">
    <property type="entry name" value="N-terminal domain of ligase-like"/>
    <property type="match status" value="1"/>
</dbReference>